<dbReference type="InParanoid" id="B9TGS6"/>
<evidence type="ECO:0000313" key="3">
    <source>
        <dbReference type="Proteomes" id="UP000008311"/>
    </source>
</evidence>
<sequence>MDRLVEHGFRETVPFDGRVALRVRRVEQFAVLDEQQALHEQLRCGVELVVQALGEARREQRLAAVVEDVEAGARLFVVRGEQAHVGQFQHLGRHASLFDDDVVARLELGQVVWQVGIAEALVVRAGLREADRVARAFGHAVVELLGQAGEEVRFERRRAALVDGQAGRARDGEQQQDEERALDLAPAALGRRRLRLGRRIRPGPAGVDGGREAGVQAGLHARRHIADREILLGSHGGNAGQCRLARRSLAKDAAQRAGEETGPSLTANTIHDGSTGLKHACKSRQPARHPAAGRFE</sequence>
<dbReference type="EMBL" id="EQ980903">
    <property type="protein sequence ID" value="EEF24937.1"/>
    <property type="molecule type" value="Genomic_DNA"/>
</dbReference>
<evidence type="ECO:0000256" key="1">
    <source>
        <dbReference type="SAM" id="MobiDB-lite"/>
    </source>
</evidence>
<protein>
    <submittedName>
        <fullName evidence="2">Uncharacterized protein</fullName>
    </submittedName>
</protein>
<evidence type="ECO:0000313" key="2">
    <source>
        <dbReference type="EMBL" id="EEF24937.1"/>
    </source>
</evidence>
<gene>
    <name evidence="2" type="ORF">RCOM_1945990</name>
</gene>
<name>B9TGS6_RICCO</name>
<dbReference type="AlphaFoldDB" id="B9TGS6"/>
<keyword evidence="3" id="KW-1185">Reference proteome</keyword>
<dbReference type="Proteomes" id="UP000008311">
    <property type="component" value="Unassembled WGS sequence"/>
</dbReference>
<organism evidence="2 3">
    <name type="scientific">Ricinus communis</name>
    <name type="common">Castor bean</name>
    <dbReference type="NCBI Taxonomy" id="3988"/>
    <lineage>
        <taxon>Eukaryota</taxon>
        <taxon>Viridiplantae</taxon>
        <taxon>Streptophyta</taxon>
        <taxon>Embryophyta</taxon>
        <taxon>Tracheophyta</taxon>
        <taxon>Spermatophyta</taxon>
        <taxon>Magnoliopsida</taxon>
        <taxon>eudicotyledons</taxon>
        <taxon>Gunneridae</taxon>
        <taxon>Pentapetalae</taxon>
        <taxon>rosids</taxon>
        <taxon>fabids</taxon>
        <taxon>Malpighiales</taxon>
        <taxon>Euphorbiaceae</taxon>
        <taxon>Acalyphoideae</taxon>
        <taxon>Acalypheae</taxon>
        <taxon>Ricinus</taxon>
    </lineage>
</organism>
<feature type="region of interest" description="Disordered" evidence="1">
    <location>
        <begin position="253"/>
        <end position="296"/>
    </location>
</feature>
<accession>B9TGS6</accession>
<proteinExistence type="predicted"/>
<reference evidence="3" key="1">
    <citation type="journal article" date="2010" name="Nat. Biotechnol.">
        <title>Draft genome sequence of the oilseed species Ricinus communis.</title>
        <authorList>
            <person name="Chan A.P."/>
            <person name="Crabtree J."/>
            <person name="Zhao Q."/>
            <person name="Lorenzi H."/>
            <person name="Orvis J."/>
            <person name="Puiu D."/>
            <person name="Melake-Berhan A."/>
            <person name="Jones K.M."/>
            <person name="Redman J."/>
            <person name="Chen G."/>
            <person name="Cahoon E.B."/>
            <person name="Gedil M."/>
            <person name="Stanke M."/>
            <person name="Haas B.J."/>
            <person name="Wortman J.R."/>
            <person name="Fraser-Liggett C.M."/>
            <person name="Ravel J."/>
            <person name="Rabinowicz P.D."/>
        </authorList>
    </citation>
    <scope>NUCLEOTIDE SEQUENCE [LARGE SCALE GENOMIC DNA]</scope>
    <source>
        <strain evidence="3">cv. Hale</strain>
    </source>
</reference>
<feature type="compositionally biased region" description="Polar residues" evidence="1">
    <location>
        <begin position="263"/>
        <end position="272"/>
    </location>
</feature>